<dbReference type="EMBL" id="SRZB01000036">
    <property type="protein sequence ID" value="TGX97196.1"/>
    <property type="molecule type" value="Genomic_DNA"/>
</dbReference>
<accession>A0AC61QX29</accession>
<evidence type="ECO:0000313" key="2">
    <source>
        <dbReference type="Proteomes" id="UP000307720"/>
    </source>
</evidence>
<protein>
    <submittedName>
        <fullName evidence="1">DUF5011 domain-containing protein</fullName>
    </submittedName>
</protein>
<proteinExistence type="predicted"/>
<dbReference type="Proteomes" id="UP000307720">
    <property type="component" value="Unassembled WGS sequence"/>
</dbReference>
<evidence type="ECO:0000313" key="1">
    <source>
        <dbReference type="EMBL" id="TGX97196.1"/>
    </source>
</evidence>
<name>A0AC61QX29_9FIRM</name>
<keyword evidence="2" id="KW-1185">Reference proteome</keyword>
<comment type="caution">
    <text evidence="1">The sequence shown here is derived from an EMBL/GenBank/DDBJ whole genome shotgun (WGS) entry which is preliminary data.</text>
</comment>
<reference evidence="1" key="1">
    <citation type="submission" date="2019-04" db="EMBL/GenBank/DDBJ databases">
        <title>Microbes associate with the intestines of laboratory mice.</title>
        <authorList>
            <person name="Navarre W."/>
            <person name="Wong E."/>
            <person name="Huang K."/>
            <person name="Tropini C."/>
            <person name="Ng K."/>
            <person name="Yu B."/>
        </authorList>
    </citation>
    <scope>NUCLEOTIDE SEQUENCE</scope>
    <source>
        <strain evidence="1">NM72_1-8</strain>
    </source>
</reference>
<gene>
    <name evidence="1" type="ORF">E5357_13415</name>
</gene>
<organism evidence="1 2">
    <name type="scientific">Hominisplanchenecus murintestinalis</name>
    <dbReference type="NCBI Taxonomy" id="2941517"/>
    <lineage>
        <taxon>Bacteria</taxon>
        <taxon>Bacillati</taxon>
        <taxon>Bacillota</taxon>
        <taxon>Clostridia</taxon>
        <taxon>Lachnospirales</taxon>
        <taxon>Lachnospiraceae</taxon>
        <taxon>Hominisplanchenecus</taxon>
    </lineage>
</organism>
<sequence length="1508" mass="168253">MAVMLVPGMRMDAMEDAYRKPSLSGTVKTWVYQGDTYEESRNRVFADDQEDGDLTTELVKTGNIDTSVLGEQTISYEVTDADGNTVQMETVVLVLERDNDGSEGEKNIQRKLYTLPEASHLTDIGFDRGYYHDRQNLGIWLPADTEMKVRLVNHEEFNRNLELGFMNDDSYTESSASIPSSGEWVTVKNSFREDGAEKSKDSVPFIKTPKDISVQPIVEIEWKEELEELPYYRYGDDENTFFRKWDDSQAPFAVIEGEAATFLVPILDRDNIINRITNQGDRDVYSFTSIDGMLEWYGEFVEQYDRYSGLKFYPGEAEPYNQNVRAKFFIKANKHGAGAAYYSQDHSASNSESMEGYLVKNWLSLHEFGHGYEGAIAKREHPFVETTNNIMGYYFEQTYREGDLGWMLGYAPIEQKAQKFAELGESAENRRNSKTTFMGIIDSAWNYGESLFMFVNVLDKLGPENTVSAMHTQYRKYYYENKMHTSSSDVIIDSFSRAGGYNVIPYFEGWHIEPSKQKESQIYDMDLPMVYYLKNLIADEEKCEEIRENLGLNGIYSLVSTDDLADTGYKSKVEFQIFIDNIAQIQNRNILIKNGEKIVKEVCVTGETISVELPVGIYEVELPAPRASVYQYGNEYLAASEGNVSKTFSYSRIEGNPVGDDMGFRLTGFDDVEIAAISVNSASEKLNLRINHVSPHVYYDTSYIKIKAMDPKGNVIFNKDMIGNVTMEEEVGDYSFPVGSTLEIYHAEPSGRLKLVSGYDNREDRFKAYGAASGEEKTITYVLTEKGLMKSGWDEEEQMDAYLSVLKSYSEAMIENMSQSDMADAGKYHNEKLIVSAAYDFLNEEAKEKYNASYGMLVGIEPEAYMRYAKVDSSKMDGFADSEQDKDDNAAENALDGDENTIWHTRWTGEGVYANPAEEENNTYTILLDENMDIGKLEYVPRTGGSDNGRILSYRIFYSITENRDDFQEVSLENCTWANNKDVKSVEFDAPGARRIRIAALSTAGDAEDQKNKFISAAEFRLYEKYKISVKNTYLTDMYMDTSDQSVQRDLNGNGQEISLSVNERKKTFAKGVGMAAGSTVSWDLEGKGFDTVTAWAGVDAGQPGEVQAVVEIYGDGNLLYRSETLEGGGLAEPVRLDIAGVKKLEIKTIQVKGKAYVSLADAKLINNGDKQEITLTVGESATVSDNKALMPQDKGKVMWSSSDSSVALVSEDGIITAAGKGDAVITAKYPQQTFTCTVHVQELSEEAKQALVQRKTDAETALETYKNAEDYREAQKLELAQAIADGKAAIEKAADAGDVNAALAAAKAVLDKIKTDAQLTQEENQGGTVTPPDKDPGEDVAPPDKKPGENVTPPVKNPEPVLPKVGSTVEYGKFMYKILTSGSSGGTAAVVKPKKNTDKQIVVPDTIEVKGYVYRVTEISAKAFGKCKKLVQATVGKNVTKIGKQAFAGCKKLKKIIIKSTKIKSIGKKAFSKINKRAKIRVPKKKLKNYKKLLKKSKIVKSVKVTK</sequence>